<keyword evidence="1" id="KW-0812">Transmembrane</keyword>
<keyword evidence="1" id="KW-1133">Transmembrane helix</keyword>
<evidence type="ECO:0000313" key="3">
    <source>
        <dbReference type="Proteomes" id="UP000193006"/>
    </source>
</evidence>
<dbReference type="RefSeq" id="WP_066150805.1">
    <property type="nucleotide sequence ID" value="NZ_CP020814.1"/>
</dbReference>
<proteinExistence type="predicted"/>
<accession>A0A1X9MCN0</accession>
<dbReference type="Proteomes" id="UP000193006">
    <property type="component" value="Chromosome"/>
</dbReference>
<sequence length="80" mass="8885">MNNRYVISALIGGVIGAASVYFFTTDKGSQFRKDFRSKVSTFDGTQLINGLYEISKEWSEFGDVVKVKNHSTASLNISNK</sequence>
<feature type="transmembrane region" description="Helical" evidence="1">
    <location>
        <begin position="6"/>
        <end position="24"/>
    </location>
</feature>
<dbReference type="AlphaFoldDB" id="A0A1X9MCN0"/>
<dbReference type="EMBL" id="CP020814">
    <property type="protein sequence ID" value="ARK31195.1"/>
    <property type="molecule type" value="Genomic_DNA"/>
</dbReference>
<keyword evidence="1" id="KW-0472">Membrane</keyword>
<evidence type="ECO:0000256" key="1">
    <source>
        <dbReference type="SAM" id="Phobius"/>
    </source>
</evidence>
<evidence type="ECO:0000313" key="2">
    <source>
        <dbReference type="EMBL" id="ARK31195.1"/>
    </source>
</evidence>
<protein>
    <submittedName>
        <fullName evidence="2">YtxH-like protein</fullName>
    </submittedName>
</protein>
<organism evidence="2 3">
    <name type="scientific">Halalkalibacter krulwichiae</name>
    <dbReference type="NCBI Taxonomy" id="199441"/>
    <lineage>
        <taxon>Bacteria</taxon>
        <taxon>Bacillati</taxon>
        <taxon>Bacillota</taxon>
        <taxon>Bacilli</taxon>
        <taxon>Bacillales</taxon>
        <taxon>Bacillaceae</taxon>
        <taxon>Halalkalibacter</taxon>
    </lineage>
</organism>
<reference evidence="2 3" key="1">
    <citation type="submission" date="2017-04" db="EMBL/GenBank/DDBJ databases">
        <title>Bacillus krulwichiae AM31D Genome sequencing and assembly.</title>
        <authorList>
            <person name="Krulwich T.A."/>
            <person name="Anastor L."/>
            <person name="Ehrlich R."/>
            <person name="Ehrlich G.D."/>
            <person name="Janto B."/>
        </authorList>
    </citation>
    <scope>NUCLEOTIDE SEQUENCE [LARGE SCALE GENOMIC DNA]</scope>
    <source>
        <strain evidence="2 3">AM31D</strain>
    </source>
</reference>
<gene>
    <name evidence="2" type="ORF">BkAM31D_15770</name>
</gene>
<name>A0A1X9MCN0_9BACI</name>
<dbReference type="STRING" id="199441.BkAM31D_15770"/>
<dbReference type="KEGG" id="bkw:BkAM31D_15770"/>
<keyword evidence="3" id="KW-1185">Reference proteome</keyword>